<dbReference type="InterPro" id="IPR050748">
    <property type="entry name" value="Glycosyltrans_8_dom-fam"/>
</dbReference>
<keyword evidence="1" id="KW-0328">Glycosyltransferase</keyword>
<sequence length="342" mass="39609">MEWNTETANIIYASNDGYAGHLAASLCSLLDNNGNIPLMDIYVLSVGMSRDYQERLACVAEKYNRRFYVLELGDLKERFDFDIDTRGFDISAMARLFAPEALPAGVKRALYLDCDTIVWGSVRSLYETELENNLAGMVMEPTVYKEMKDSIGMGPDDPYYNSGVLLMDLEGWRREDVLRQLLNFYKSCRGRLFACDQDTINGTLRGRILSLPVKYNYFTNYRYFRYSTLVSLCAAYGDGGEKDYRMAGRAPVIIHFLGDERPWIKGNHNHFRRLYEYYLDKTPWRGTPAQPGKELYMQLWWLFNQLSWLFPSFRLWVSRRMGMKLIDSRKKALAAGQGEGNH</sequence>
<dbReference type="Proteomes" id="UP000429958">
    <property type="component" value="Unassembled WGS sequence"/>
</dbReference>
<proteinExistence type="predicted"/>
<name>A0A7X2NK97_9CLOT</name>
<evidence type="ECO:0000256" key="2">
    <source>
        <dbReference type="ARBA" id="ARBA00022679"/>
    </source>
</evidence>
<dbReference type="Gene3D" id="3.90.550.10">
    <property type="entry name" value="Spore Coat Polysaccharide Biosynthesis Protein SpsA, Chain A"/>
    <property type="match status" value="1"/>
</dbReference>
<dbReference type="Pfam" id="PF01501">
    <property type="entry name" value="Glyco_transf_8"/>
    <property type="match status" value="1"/>
</dbReference>
<dbReference type="EMBL" id="VUMD01000003">
    <property type="protein sequence ID" value="MSS35863.1"/>
    <property type="molecule type" value="Genomic_DNA"/>
</dbReference>
<dbReference type="RefSeq" id="WP_154471261.1">
    <property type="nucleotide sequence ID" value="NZ_VUMD01000003.1"/>
</dbReference>
<dbReference type="PANTHER" id="PTHR13778:SF47">
    <property type="entry name" value="LIPOPOLYSACCHARIDE 1,3-GALACTOSYLTRANSFERASE"/>
    <property type="match status" value="1"/>
</dbReference>
<dbReference type="SUPFAM" id="SSF53448">
    <property type="entry name" value="Nucleotide-diphospho-sugar transferases"/>
    <property type="match status" value="1"/>
</dbReference>
<keyword evidence="5" id="KW-1185">Reference proteome</keyword>
<organism evidence="4 5">
    <name type="scientific">Clostridium porci</name>
    <dbReference type="NCBI Taxonomy" id="2605778"/>
    <lineage>
        <taxon>Bacteria</taxon>
        <taxon>Bacillati</taxon>
        <taxon>Bacillota</taxon>
        <taxon>Clostridia</taxon>
        <taxon>Eubacteriales</taxon>
        <taxon>Clostridiaceae</taxon>
        <taxon>Clostridium</taxon>
    </lineage>
</organism>
<keyword evidence="3" id="KW-0479">Metal-binding</keyword>
<dbReference type="GO" id="GO:0016757">
    <property type="term" value="F:glycosyltransferase activity"/>
    <property type="evidence" value="ECO:0007669"/>
    <property type="project" value="UniProtKB-KW"/>
</dbReference>
<dbReference type="GO" id="GO:0046872">
    <property type="term" value="F:metal ion binding"/>
    <property type="evidence" value="ECO:0007669"/>
    <property type="project" value="UniProtKB-KW"/>
</dbReference>
<evidence type="ECO:0000313" key="5">
    <source>
        <dbReference type="Proteomes" id="UP000429958"/>
    </source>
</evidence>
<dbReference type="PANTHER" id="PTHR13778">
    <property type="entry name" value="GLYCOSYLTRANSFERASE 8 DOMAIN-CONTAINING PROTEIN"/>
    <property type="match status" value="1"/>
</dbReference>
<keyword evidence="2 4" id="KW-0808">Transferase</keyword>
<comment type="caution">
    <text evidence="4">The sequence shown here is derived from an EMBL/GenBank/DDBJ whole genome shotgun (WGS) entry which is preliminary data.</text>
</comment>
<protein>
    <submittedName>
        <fullName evidence="4">Glycosyltransferase family 8 protein</fullName>
    </submittedName>
</protein>
<dbReference type="CDD" id="cd04194">
    <property type="entry name" value="GT8_A4GalT_like"/>
    <property type="match status" value="1"/>
</dbReference>
<evidence type="ECO:0000256" key="1">
    <source>
        <dbReference type="ARBA" id="ARBA00022676"/>
    </source>
</evidence>
<dbReference type="InterPro" id="IPR029044">
    <property type="entry name" value="Nucleotide-diphossugar_trans"/>
</dbReference>
<gene>
    <name evidence="4" type="ORF">FYJ39_04505</name>
</gene>
<dbReference type="InterPro" id="IPR002495">
    <property type="entry name" value="Glyco_trans_8"/>
</dbReference>
<accession>A0A7X2NK97</accession>
<dbReference type="AlphaFoldDB" id="A0A7X2NK97"/>
<reference evidence="4 5" key="1">
    <citation type="submission" date="2019-08" db="EMBL/GenBank/DDBJ databases">
        <title>In-depth cultivation of the pig gut microbiome towards novel bacterial diversity and tailored functional studies.</title>
        <authorList>
            <person name="Wylensek D."/>
            <person name="Hitch T.C.A."/>
            <person name="Clavel T."/>
        </authorList>
    </citation>
    <scope>NUCLEOTIDE SEQUENCE [LARGE SCALE GENOMIC DNA]</scope>
    <source>
        <strain evidence="4 5">WCA-389-WT-23D1</strain>
    </source>
</reference>
<evidence type="ECO:0000313" key="4">
    <source>
        <dbReference type="EMBL" id="MSS35863.1"/>
    </source>
</evidence>
<evidence type="ECO:0000256" key="3">
    <source>
        <dbReference type="ARBA" id="ARBA00022723"/>
    </source>
</evidence>